<keyword evidence="4" id="KW-0813">Transport</keyword>
<dbReference type="EMBL" id="JABGBP010000191">
    <property type="protein sequence ID" value="NOL60333.1"/>
    <property type="molecule type" value="Genomic_DNA"/>
</dbReference>
<dbReference type="Gene3D" id="3.30.70.20">
    <property type="match status" value="1"/>
</dbReference>
<dbReference type="PROSITE" id="PS51379">
    <property type="entry name" value="4FE4S_FER_2"/>
    <property type="match status" value="1"/>
</dbReference>
<dbReference type="Proteomes" id="UP000546917">
    <property type="component" value="Unassembled WGS sequence"/>
</dbReference>
<keyword evidence="8" id="KW-0411">Iron-sulfur</keyword>
<dbReference type="AlphaFoldDB" id="A0A1V0N4K9"/>
<dbReference type="EMBL" id="CP015363">
    <property type="protein sequence ID" value="ARD85036.1"/>
    <property type="molecule type" value="Genomic_DNA"/>
</dbReference>
<evidence type="ECO:0000256" key="7">
    <source>
        <dbReference type="ARBA" id="ARBA00023004"/>
    </source>
</evidence>
<evidence type="ECO:0000256" key="8">
    <source>
        <dbReference type="ARBA" id="ARBA00023014"/>
    </source>
</evidence>
<dbReference type="GeneID" id="16024389"/>
<dbReference type="Pfam" id="PF05187">
    <property type="entry name" value="Fer4_ETF_QO"/>
    <property type="match status" value="1"/>
</dbReference>
<evidence type="ECO:0000256" key="1">
    <source>
        <dbReference type="ARBA" id="ARBA00003208"/>
    </source>
</evidence>
<reference evidence="12 14" key="2">
    <citation type="submission" date="2020-05" db="EMBL/GenBank/DDBJ databases">
        <authorList>
            <person name="Zhang R."/>
        </authorList>
    </citation>
    <scope>NUCLEOTIDE SEQUENCE [LARGE SCALE GENOMIC DNA]</scope>
    <source>
        <strain evidence="12 14">DSM 28986</strain>
    </source>
</reference>
<dbReference type="Proteomes" id="UP000192050">
    <property type="component" value="Chromosome"/>
</dbReference>
<comment type="similarity">
    <text evidence="2">To ferredoxins from P.putida and C.tartarivorum, ferredoxin I from A.vinelandii, ferredoxin II from D.desulfuricans.</text>
</comment>
<dbReference type="PIRSF" id="PIRSF036548">
    <property type="entry name" value="Fdx_FixX"/>
    <property type="match status" value="1"/>
</dbReference>
<dbReference type="GO" id="GO:0005506">
    <property type="term" value="F:iron ion binding"/>
    <property type="evidence" value="ECO:0007669"/>
    <property type="project" value="InterPro"/>
</dbReference>
<dbReference type="InterPro" id="IPR017896">
    <property type="entry name" value="4Fe4S_Fe-S-bd"/>
</dbReference>
<dbReference type="KEGG" id="fai:FAD_1160"/>
<comment type="function">
    <text evidence="1">Could be a 3Fe-4S cluster-containing protein.</text>
</comment>
<dbReference type="SUPFAM" id="SSF54862">
    <property type="entry name" value="4Fe-4S ferredoxins"/>
    <property type="match status" value="1"/>
</dbReference>
<dbReference type="OrthoDB" id="7950at2157"/>
<keyword evidence="7" id="KW-0408">Iron</keyword>
<evidence type="ECO:0000256" key="2">
    <source>
        <dbReference type="ARBA" id="ARBA00009192"/>
    </source>
</evidence>
<dbReference type="PANTHER" id="PTHR43082">
    <property type="entry name" value="FERREDOXIN-LIKE"/>
    <property type="match status" value="1"/>
</dbReference>
<keyword evidence="13" id="KW-1185">Reference proteome</keyword>
<evidence type="ECO:0000313" key="12">
    <source>
        <dbReference type="EMBL" id="NOL60333.1"/>
    </source>
</evidence>
<reference evidence="11 13" key="1">
    <citation type="submission" date="2011-10" db="EMBL/GenBank/DDBJ databases">
        <title>Metabolic and evolutionary patterns in the extreme acidophile Ferroplasma acidiphilum.</title>
        <authorList>
            <person name="Golyshina O.V."/>
            <person name="Kozyavkin S.A."/>
            <person name="Tatusov R.L."/>
            <person name="Slesarev A.I."/>
            <person name="Golyshin P.N."/>
        </authorList>
    </citation>
    <scope>NUCLEOTIDE SEQUENCE [LARGE SCALE GENOMIC DNA]</scope>
    <source>
        <strain evidence="11">Berkeley</strain>
        <strain evidence="13">Y</strain>
    </source>
</reference>
<evidence type="ECO:0000256" key="9">
    <source>
        <dbReference type="ARBA" id="ARBA00023231"/>
    </source>
</evidence>
<protein>
    <recommendedName>
        <fullName evidence="3">Ferredoxin-like protein</fullName>
    </recommendedName>
</protein>
<evidence type="ECO:0000256" key="5">
    <source>
        <dbReference type="ARBA" id="ARBA00022723"/>
    </source>
</evidence>
<keyword evidence="5" id="KW-0479">Metal-binding</keyword>
<evidence type="ECO:0000256" key="4">
    <source>
        <dbReference type="ARBA" id="ARBA00022448"/>
    </source>
</evidence>
<evidence type="ECO:0000313" key="11">
    <source>
        <dbReference type="EMBL" id="ARD85036.1"/>
    </source>
</evidence>
<proteinExistence type="predicted"/>
<dbReference type="STRING" id="74969.FAD_1160"/>
<dbReference type="PANTHER" id="PTHR43082:SF3">
    <property type="entry name" value="FERREDOXIN-LIKE PROTEIN YDIT"/>
    <property type="match status" value="1"/>
</dbReference>
<sequence length="95" mass="11017">MRTEEKLYTLRYKKDDKSHLGIKDVNTCLECTERFGEPQPCVSICPANVFTWENNRIIIGYENCVECGASRIACPYDNIDWNYPRFGKGIALRYA</sequence>
<gene>
    <name evidence="11" type="ORF">FAD_1160</name>
    <name evidence="12" type="ORF">HLB00_05730</name>
</gene>
<evidence type="ECO:0000256" key="3">
    <source>
        <dbReference type="ARBA" id="ARBA00020378"/>
    </source>
</evidence>
<keyword evidence="6" id="KW-0249">Electron transport</keyword>
<evidence type="ECO:0000259" key="10">
    <source>
        <dbReference type="PROSITE" id="PS51379"/>
    </source>
</evidence>
<dbReference type="InterPro" id="IPR012206">
    <property type="entry name" value="Fd_FixX"/>
</dbReference>
<organism evidence="11 13">
    <name type="scientific">Ferroplasma acidiphilum</name>
    <dbReference type="NCBI Taxonomy" id="74969"/>
    <lineage>
        <taxon>Archaea</taxon>
        <taxon>Methanobacteriati</taxon>
        <taxon>Thermoplasmatota</taxon>
        <taxon>Thermoplasmata</taxon>
        <taxon>Thermoplasmatales</taxon>
        <taxon>Ferroplasmaceae</taxon>
        <taxon>Ferroplasma</taxon>
    </lineage>
</organism>
<evidence type="ECO:0000313" key="14">
    <source>
        <dbReference type="Proteomes" id="UP000546917"/>
    </source>
</evidence>
<dbReference type="InterPro" id="IPR007859">
    <property type="entry name" value="ETF-QO/FixX_C"/>
</dbReference>
<evidence type="ECO:0000313" key="13">
    <source>
        <dbReference type="Proteomes" id="UP000192050"/>
    </source>
</evidence>
<name>A0A1V0N4K9_9ARCH</name>
<accession>A0A1V0N4K9</accession>
<keyword evidence="9" id="KW-0535">Nitrogen fixation</keyword>
<evidence type="ECO:0000256" key="6">
    <source>
        <dbReference type="ARBA" id="ARBA00022982"/>
    </source>
</evidence>
<dbReference type="GO" id="GO:0051536">
    <property type="term" value="F:iron-sulfur cluster binding"/>
    <property type="evidence" value="ECO:0007669"/>
    <property type="project" value="UniProtKB-KW"/>
</dbReference>
<feature type="domain" description="4Fe-4S ferredoxin-type" evidence="10">
    <location>
        <begin position="55"/>
        <end position="84"/>
    </location>
</feature>
<dbReference type="RefSeq" id="WP_009886264.1">
    <property type="nucleotide sequence ID" value="NZ_CP015363.1"/>
</dbReference>